<accession>A0A382VLA9</accession>
<protein>
    <submittedName>
        <fullName evidence="1">Uncharacterized protein</fullName>
    </submittedName>
</protein>
<feature type="non-terminal residue" evidence="1">
    <location>
        <position position="51"/>
    </location>
</feature>
<proteinExistence type="predicted"/>
<sequence>MASTPAKPRELEQITVKSDTRDVLAHAREYGKKNGLDDTLIVDIDAHVTET</sequence>
<evidence type="ECO:0000313" key="1">
    <source>
        <dbReference type="EMBL" id="SVD46815.1"/>
    </source>
</evidence>
<dbReference type="AlphaFoldDB" id="A0A382VLA9"/>
<name>A0A382VLA9_9ZZZZ</name>
<gene>
    <name evidence="1" type="ORF">METZ01_LOCUS399669</name>
</gene>
<reference evidence="1" key="1">
    <citation type="submission" date="2018-05" db="EMBL/GenBank/DDBJ databases">
        <authorList>
            <person name="Lanie J.A."/>
            <person name="Ng W.-L."/>
            <person name="Kazmierczak K.M."/>
            <person name="Andrzejewski T.M."/>
            <person name="Davidsen T.M."/>
            <person name="Wayne K.J."/>
            <person name="Tettelin H."/>
            <person name="Glass J.I."/>
            <person name="Rusch D."/>
            <person name="Podicherti R."/>
            <person name="Tsui H.-C.T."/>
            <person name="Winkler M.E."/>
        </authorList>
    </citation>
    <scope>NUCLEOTIDE SEQUENCE</scope>
</reference>
<organism evidence="1">
    <name type="scientific">marine metagenome</name>
    <dbReference type="NCBI Taxonomy" id="408172"/>
    <lineage>
        <taxon>unclassified sequences</taxon>
        <taxon>metagenomes</taxon>
        <taxon>ecological metagenomes</taxon>
    </lineage>
</organism>
<dbReference type="EMBL" id="UINC01152569">
    <property type="protein sequence ID" value="SVD46815.1"/>
    <property type="molecule type" value="Genomic_DNA"/>
</dbReference>